<dbReference type="AlphaFoldDB" id="A0A5S6QPJ5"/>
<dbReference type="PANTHER" id="PTHR14413:SF16">
    <property type="entry name" value="LARGE RIBOSOMAL SUBUNIT PROTEIN BL17M"/>
    <property type="match status" value="1"/>
</dbReference>
<keyword evidence="3" id="KW-0687">Ribonucleoprotein</keyword>
<dbReference type="GO" id="GO:0006412">
    <property type="term" value="P:translation"/>
    <property type="evidence" value="ECO:0007669"/>
    <property type="project" value="InterPro"/>
</dbReference>
<dbReference type="Pfam" id="PF01196">
    <property type="entry name" value="Ribosomal_L17"/>
    <property type="match status" value="1"/>
</dbReference>
<sequence length="216" mass="25239">MSRKFNYGAVKTTLERHARVFPKLLPSIDAFVIPTKAKLKHPEVKNGEGHFIRIRRTVTALFRDERIELPRYDATISRPYAERLIQMAIAYGDRHKPTMEVCDYFLSEKELIHKLFKVYVQRYRDCKSSFTAIYRLPDVYSAPKYRYKQIFILELRGNPYPPVVDKEERHDKSLLNVLLRAYSKRRETKAGAAVSLEDGKAKNVIINDTDTTPVFL</sequence>
<dbReference type="FunFam" id="3.90.1030.10:FF:000009">
    <property type="entry name" value="39S ribosomal protein L17, mitochondrial"/>
    <property type="match status" value="1"/>
</dbReference>
<protein>
    <recommendedName>
        <fullName evidence="4">Large ribosomal subunit protein bL17m</fullName>
    </recommendedName>
    <alternativeName>
        <fullName evidence="5">39S ribosomal protein L17, mitochondrial</fullName>
    </alternativeName>
</protein>
<evidence type="ECO:0000256" key="2">
    <source>
        <dbReference type="ARBA" id="ARBA00022980"/>
    </source>
</evidence>
<dbReference type="SUPFAM" id="SSF64263">
    <property type="entry name" value="Prokaryotic ribosomal protein L17"/>
    <property type="match status" value="1"/>
</dbReference>
<reference evidence="7" key="1">
    <citation type="submission" date="2019-12" db="UniProtKB">
        <authorList>
            <consortium name="WormBaseParasite"/>
        </authorList>
    </citation>
    <scope>IDENTIFICATION</scope>
</reference>
<organism evidence="6 7">
    <name type="scientific">Trichuris muris</name>
    <name type="common">Mouse whipworm</name>
    <dbReference type="NCBI Taxonomy" id="70415"/>
    <lineage>
        <taxon>Eukaryota</taxon>
        <taxon>Metazoa</taxon>
        <taxon>Ecdysozoa</taxon>
        <taxon>Nematoda</taxon>
        <taxon>Enoplea</taxon>
        <taxon>Dorylaimia</taxon>
        <taxon>Trichinellida</taxon>
        <taxon>Trichuridae</taxon>
        <taxon>Trichuris</taxon>
    </lineage>
</organism>
<dbReference type="Proteomes" id="UP000046395">
    <property type="component" value="Unassembled WGS sequence"/>
</dbReference>
<dbReference type="GO" id="GO:0003735">
    <property type="term" value="F:structural constituent of ribosome"/>
    <property type="evidence" value="ECO:0007669"/>
    <property type="project" value="InterPro"/>
</dbReference>
<evidence type="ECO:0000313" key="6">
    <source>
        <dbReference type="Proteomes" id="UP000046395"/>
    </source>
</evidence>
<name>A0A5S6QPJ5_TRIMR</name>
<proteinExistence type="inferred from homology"/>
<dbReference type="GO" id="GO:0005762">
    <property type="term" value="C:mitochondrial large ribosomal subunit"/>
    <property type="evidence" value="ECO:0007669"/>
    <property type="project" value="TreeGrafter"/>
</dbReference>
<evidence type="ECO:0000256" key="3">
    <source>
        <dbReference type="ARBA" id="ARBA00023274"/>
    </source>
</evidence>
<evidence type="ECO:0000256" key="5">
    <source>
        <dbReference type="ARBA" id="ARBA00035413"/>
    </source>
</evidence>
<evidence type="ECO:0000313" key="7">
    <source>
        <dbReference type="WBParaSite" id="TMUE_2000009155.1"/>
    </source>
</evidence>
<dbReference type="Gene3D" id="3.90.1030.10">
    <property type="entry name" value="Ribosomal protein L17"/>
    <property type="match status" value="1"/>
</dbReference>
<evidence type="ECO:0000256" key="1">
    <source>
        <dbReference type="ARBA" id="ARBA00008777"/>
    </source>
</evidence>
<dbReference type="InterPro" id="IPR036373">
    <property type="entry name" value="Ribosomal_bL17_sf"/>
</dbReference>
<keyword evidence="6" id="KW-1185">Reference proteome</keyword>
<dbReference type="InterPro" id="IPR000456">
    <property type="entry name" value="Ribosomal_bL17"/>
</dbReference>
<keyword evidence="2" id="KW-0689">Ribosomal protein</keyword>
<dbReference type="WBParaSite" id="TMUE_2000009155.1">
    <property type="protein sequence ID" value="TMUE_2000009155.1"/>
    <property type="gene ID" value="WBGene00286252"/>
</dbReference>
<comment type="similarity">
    <text evidence="1">Belongs to the bacterial ribosomal protein bL17 family.</text>
</comment>
<dbReference type="PANTHER" id="PTHR14413">
    <property type="entry name" value="RIBOSOMAL PROTEIN L17"/>
    <property type="match status" value="1"/>
</dbReference>
<dbReference type="STRING" id="70415.A0A5S6QPJ5"/>
<evidence type="ECO:0000256" key="4">
    <source>
        <dbReference type="ARBA" id="ARBA00035290"/>
    </source>
</evidence>
<accession>A0A5S6QPJ5</accession>